<reference evidence="2" key="1">
    <citation type="submission" date="2020-11" db="EMBL/GenBank/DDBJ databases">
        <authorList>
            <person name="Whiteford S."/>
        </authorList>
    </citation>
    <scope>NUCLEOTIDE SEQUENCE</scope>
</reference>
<feature type="region of interest" description="Disordered" evidence="1">
    <location>
        <begin position="226"/>
        <end position="301"/>
    </location>
</feature>
<protein>
    <submittedName>
        <fullName evidence="2">(diamondback moth) hypothetical protein</fullName>
    </submittedName>
</protein>
<accession>A0A8S4CVQ3</accession>
<feature type="region of interest" description="Disordered" evidence="1">
    <location>
        <begin position="101"/>
        <end position="177"/>
    </location>
</feature>
<dbReference type="Proteomes" id="UP000653454">
    <property type="component" value="Unassembled WGS sequence"/>
</dbReference>
<feature type="compositionally biased region" description="Basic residues" evidence="1">
    <location>
        <begin position="101"/>
        <end position="116"/>
    </location>
</feature>
<comment type="caution">
    <text evidence="2">The sequence shown here is derived from an EMBL/GenBank/DDBJ whole genome shotgun (WGS) entry which is preliminary data.</text>
</comment>
<feature type="compositionally biased region" description="Polar residues" evidence="1">
    <location>
        <begin position="133"/>
        <end position="177"/>
    </location>
</feature>
<evidence type="ECO:0000313" key="3">
    <source>
        <dbReference type="Proteomes" id="UP000653454"/>
    </source>
</evidence>
<gene>
    <name evidence="2" type="ORF">PLXY2_LOCUS54</name>
</gene>
<evidence type="ECO:0000313" key="2">
    <source>
        <dbReference type="EMBL" id="CAG9087665.1"/>
    </source>
</evidence>
<organism evidence="2 3">
    <name type="scientific">Plutella xylostella</name>
    <name type="common">Diamondback moth</name>
    <name type="synonym">Plutella maculipennis</name>
    <dbReference type="NCBI Taxonomy" id="51655"/>
    <lineage>
        <taxon>Eukaryota</taxon>
        <taxon>Metazoa</taxon>
        <taxon>Ecdysozoa</taxon>
        <taxon>Arthropoda</taxon>
        <taxon>Hexapoda</taxon>
        <taxon>Insecta</taxon>
        <taxon>Pterygota</taxon>
        <taxon>Neoptera</taxon>
        <taxon>Endopterygota</taxon>
        <taxon>Lepidoptera</taxon>
        <taxon>Glossata</taxon>
        <taxon>Ditrysia</taxon>
        <taxon>Yponomeutoidea</taxon>
        <taxon>Plutellidae</taxon>
        <taxon>Plutella</taxon>
    </lineage>
</organism>
<sequence>MLPRCLPRYLCVSGQKTVIVKKKGTLKGARFCTSAPSCFPVRSKHRADPCPNPQDCHRNCTGKEKEEEEPGCNKNCEGNKPKSKELNCDCIRIQSTHSISGKKAKPIVVKRKRSNSRKCPSAPSCVVARKSSTRQQDPNSQQQTSESQEPRDQPQSGTAQPMASNDPSKPTPSQTECSEACKGYKKKIECPNPHECHKKCKGYKKKKDNSKALCCLPQPGPCLCTQKAAEPSPAAPPPPDASAKKGANGQSGRKPKGKGTDSAPENNQPPVVMGERGAGAGGRRASGVERGRAYRPYPLVR</sequence>
<proteinExistence type="predicted"/>
<name>A0A8S4CVQ3_PLUXY</name>
<evidence type="ECO:0000256" key="1">
    <source>
        <dbReference type="SAM" id="MobiDB-lite"/>
    </source>
</evidence>
<keyword evidence="3" id="KW-1185">Reference proteome</keyword>
<dbReference type="AlphaFoldDB" id="A0A8S4CVQ3"/>
<dbReference type="EMBL" id="CAJHNJ030000001">
    <property type="protein sequence ID" value="CAG9087665.1"/>
    <property type="molecule type" value="Genomic_DNA"/>
</dbReference>